<dbReference type="EMBL" id="JAIWYP010000014">
    <property type="protein sequence ID" value="KAH3707824.1"/>
    <property type="molecule type" value="Genomic_DNA"/>
</dbReference>
<dbReference type="Proteomes" id="UP000828390">
    <property type="component" value="Unassembled WGS sequence"/>
</dbReference>
<keyword evidence="2" id="KW-1185">Reference proteome</keyword>
<accession>A0A9D4BTD0</accession>
<protein>
    <submittedName>
        <fullName evidence="1">Uncharacterized protein</fullName>
    </submittedName>
</protein>
<reference evidence="1" key="2">
    <citation type="submission" date="2020-11" db="EMBL/GenBank/DDBJ databases">
        <authorList>
            <person name="McCartney M.A."/>
            <person name="Auch B."/>
            <person name="Kono T."/>
            <person name="Mallez S."/>
            <person name="Becker A."/>
            <person name="Gohl D.M."/>
            <person name="Silverstein K.A.T."/>
            <person name="Koren S."/>
            <person name="Bechman K.B."/>
            <person name="Herman A."/>
            <person name="Abrahante J.E."/>
            <person name="Garbe J."/>
        </authorList>
    </citation>
    <scope>NUCLEOTIDE SEQUENCE</scope>
    <source>
        <strain evidence="1">Duluth1</strain>
        <tissue evidence="1">Whole animal</tissue>
    </source>
</reference>
<evidence type="ECO:0000313" key="1">
    <source>
        <dbReference type="EMBL" id="KAH3707824.1"/>
    </source>
</evidence>
<reference evidence="1" key="1">
    <citation type="journal article" date="2019" name="bioRxiv">
        <title>The Genome of the Zebra Mussel, Dreissena polymorpha: A Resource for Invasive Species Research.</title>
        <authorList>
            <person name="McCartney M.A."/>
            <person name="Auch B."/>
            <person name="Kono T."/>
            <person name="Mallez S."/>
            <person name="Zhang Y."/>
            <person name="Obille A."/>
            <person name="Becker A."/>
            <person name="Abrahante J.E."/>
            <person name="Garbe J."/>
            <person name="Badalamenti J.P."/>
            <person name="Herman A."/>
            <person name="Mangelson H."/>
            <person name="Liachko I."/>
            <person name="Sullivan S."/>
            <person name="Sone E.D."/>
            <person name="Koren S."/>
            <person name="Silverstein K.A.T."/>
            <person name="Beckman K.B."/>
            <person name="Gohl D.M."/>
        </authorList>
    </citation>
    <scope>NUCLEOTIDE SEQUENCE</scope>
    <source>
        <strain evidence="1">Duluth1</strain>
        <tissue evidence="1">Whole animal</tissue>
    </source>
</reference>
<organism evidence="1 2">
    <name type="scientific">Dreissena polymorpha</name>
    <name type="common">Zebra mussel</name>
    <name type="synonym">Mytilus polymorpha</name>
    <dbReference type="NCBI Taxonomy" id="45954"/>
    <lineage>
        <taxon>Eukaryota</taxon>
        <taxon>Metazoa</taxon>
        <taxon>Spiralia</taxon>
        <taxon>Lophotrochozoa</taxon>
        <taxon>Mollusca</taxon>
        <taxon>Bivalvia</taxon>
        <taxon>Autobranchia</taxon>
        <taxon>Heteroconchia</taxon>
        <taxon>Euheterodonta</taxon>
        <taxon>Imparidentia</taxon>
        <taxon>Neoheterodontei</taxon>
        <taxon>Myida</taxon>
        <taxon>Dreissenoidea</taxon>
        <taxon>Dreissenidae</taxon>
        <taxon>Dreissena</taxon>
    </lineage>
</organism>
<gene>
    <name evidence="1" type="ORF">DPMN_067240</name>
</gene>
<sequence length="100" mass="10770">MASIVLDVLEGKASVRRPHSAGTRHGMALIPCGNASPEKCELSHSHRLTYKGSGSLVHTYLPGNTYLRATRPSTSAASSRRARVITSEPIQLLAFWSTVP</sequence>
<dbReference type="AlphaFoldDB" id="A0A9D4BTD0"/>
<comment type="caution">
    <text evidence="1">The sequence shown here is derived from an EMBL/GenBank/DDBJ whole genome shotgun (WGS) entry which is preliminary data.</text>
</comment>
<name>A0A9D4BTD0_DREPO</name>
<evidence type="ECO:0000313" key="2">
    <source>
        <dbReference type="Proteomes" id="UP000828390"/>
    </source>
</evidence>
<proteinExistence type="predicted"/>